<dbReference type="Pfam" id="PF07969">
    <property type="entry name" value="Amidohydro_3"/>
    <property type="match status" value="1"/>
</dbReference>
<evidence type="ECO:0000313" key="4">
    <source>
        <dbReference type="EMBL" id="QDV09104.1"/>
    </source>
</evidence>
<evidence type="ECO:0000256" key="1">
    <source>
        <dbReference type="SAM" id="MobiDB-lite"/>
    </source>
</evidence>
<feature type="domain" description="Amidohydrolase 3" evidence="3">
    <location>
        <begin position="369"/>
        <end position="433"/>
    </location>
</feature>
<protein>
    <submittedName>
        <fullName evidence="4">Imidazolonepropionase</fullName>
        <ecNumber evidence="4">3.5.2.7</ecNumber>
    </submittedName>
</protein>
<feature type="compositionally biased region" description="Basic and acidic residues" evidence="1">
    <location>
        <begin position="219"/>
        <end position="250"/>
    </location>
</feature>
<dbReference type="OrthoDB" id="273047at2"/>
<feature type="signal peptide" evidence="2">
    <location>
        <begin position="1"/>
        <end position="18"/>
    </location>
</feature>
<proteinExistence type="predicted"/>
<dbReference type="EC" id="3.5.2.7" evidence="4"/>
<keyword evidence="4" id="KW-0378">Hydrolase</keyword>
<dbReference type="Gene3D" id="3.20.20.140">
    <property type="entry name" value="Metal-dependent hydrolases"/>
    <property type="match status" value="1"/>
</dbReference>
<dbReference type="InterPro" id="IPR011059">
    <property type="entry name" value="Metal-dep_hydrolase_composite"/>
</dbReference>
<dbReference type="AlphaFoldDB" id="A0A518EYD4"/>
<feature type="region of interest" description="Disordered" evidence="1">
    <location>
        <begin position="208"/>
        <end position="250"/>
    </location>
</feature>
<evidence type="ECO:0000259" key="3">
    <source>
        <dbReference type="Pfam" id="PF07969"/>
    </source>
</evidence>
<evidence type="ECO:0000256" key="2">
    <source>
        <dbReference type="SAM" id="SignalP"/>
    </source>
</evidence>
<dbReference type="InterPro" id="IPR051781">
    <property type="entry name" value="Metallo-dep_Hydrolase"/>
</dbReference>
<dbReference type="Proteomes" id="UP000320390">
    <property type="component" value="Chromosome"/>
</dbReference>
<dbReference type="EMBL" id="CP036434">
    <property type="protein sequence ID" value="QDV09104.1"/>
    <property type="molecule type" value="Genomic_DNA"/>
</dbReference>
<reference evidence="4 5" key="1">
    <citation type="submission" date="2019-02" db="EMBL/GenBank/DDBJ databases">
        <title>Deep-cultivation of Planctomycetes and their phenomic and genomic characterization uncovers novel biology.</title>
        <authorList>
            <person name="Wiegand S."/>
            <person name="Jogler M."/>
            <person name="Boedeker C."/>
            <person name="Pinto D."/>
            <person name="Vollmers J."/>
            <person name="Rivas-Marin E."/>
            <person name="Kohn T."/>
            <person name="Peeters S.H."/>
            <person name="Heuer A."/>
            <person name="Rast P."/>
            <person name="Oberbeckmann S."/>
            <person name="Bunk B."/>
            <person name="Jeske O."/>
            <person name="Meyerdierks A."/>
            <person name="Storesund J.E."/>
            <person name="Kallscheuer N."/>
            <person name="Luecker S."/>
            <person name="Lage O.M."/>
            <person name="Pohl T."/>
            <person name="Merkel B.J."/>
            <person name="Hornburger P."/>
            <person name="Mueller R.-W."/>
            <person name="Bruemmer F."/>
            <person name="Labrenz M."/>
            <person name="Spormann A.M."/>
            <person name="Op den Camp H."/>
            <person name="Overmann J."/>
            <person name="Amann R."/>
            <person name="Jetten M.S.M."/>
            <person name="Mascher T."/>
            <person name="Medema M.H."/>
            <person name="Devos D.P."/>
            <person name="Kaster A.-K."/>
            <person name="Ovreas L."/>
            <person name="Rohde M."/>
            <person name="Galperin M.Y."/>
            <person name="Jogler C."/>
        </authorList>
    </citation>
    <scope>NUCLEOTIDE SEQUENCE [LARGE SCALE GENOMIC DNA]</scope>
    <source>
        <strain evidence="4 5">Poly30</strain>
    </source>
</reference>
<dbReference type="RefSeq" id="WP_145202918.1">
    <property type="nucleotide sequence ID" value="NZ_CP036434.1"/>
</dbReference>
<accession>A0A518EYD4</accession>
<gene>
    <name evidence="4" type="primary">hutI_2</name>
    <name evidence="4" type="ORF">Poly30_46610</name>
</gene>
<dbReference type="SUPFAM" id="SSF51338">
    <property type="entry name" value="Composite domain of metallo-dependent hydrolases"/>
    <property type="match status" value="1"/>
</dbReference>
<keyword evidence="5" id="KW-1185">Reference proteome</keyword>
<organism evidence="4 5">
    <name type="scientific">Saltatorellus ferox</name>
    <dbReference type="NCBI Taxonomy" id="2528018"/>
    <lineage>
        <taxon>Bacteria</taxon>
        <taxon>Pseudomonadati</taxon>
        <taxon>Planctomycetota</taxon>
        <taxon>Planctomycetia</taxon>
        <taxon>Planctomycetia incertae sedis</taxon>
        <taxon>Saltatorellus</taxon>
    </lineage>
</organism>
<dbReference type="PANTHER" id="PTHR43135">
    <property type="entry name" value="ALPHA-D-RIBOSE 1-METHYLPHOSPHONATE 5-TRIPHOSPHATE DIPHOSPHATASE"/>
    <property type="match status" value="1"/>
</dbReference>
<feature type="chain" id="PRO_5021915642" evidence="2">
    <location>
        <begin position="19"/>
        <end position="439"/>
    </location>
</feature>
<sequence precursor="true">MMLTTPLLLSVLPALSGAAAGPGLEPAASPTSTAIQADLFAIKARRVEIGNGEVMEHAVLLVEDGVIVTMGQDLPIERGIPVIELGEDQVVMPGIVNPYSRFGMDGSGYNDARPFVMASAELYPSEAYKTFLEFGMTTVGQYPAGQGVPGQAVALRPKGDTAEEMILEDGVYLKFVMRNSSSAKRNLSDGFKKADEFLKKVEEEREKFEKKNSKKSSSKKKDEKDDKKDEKEDEKKSSSKSSKDKDFVAPEPDERVKPFLDMRDGKLQALFSIDDAASYLHLIDAIGEEKFEWHLRVPLTRDIDVFHVKDQVGKVGCFVLMEPLITLMPGTMRQRNLPAEFDRAGAQLILLPRSDSKAGFQSFLEDVGVMIGAGLDRKAAVQAITHRPAAFLGLEEQLGSLQEGRRANLLVFNGDPFQPGTKLDAVMLDGQFVSGDMDQ</sequence>
<evidence type="ECO:0000313" key="5">
    <source>
        <dbReference type="Proteomes" id="UP000320390"/>
    </source>
</evidence>
<keyword evidence="2" id="KW-0732">Signal</keyword>
<dbReference type="PANTHER" id="PTHR43135:SF3">
    <property type="entry name" value="ALPHA-D-RIBOSE 1-METHYLPHOSPHONATE 5-TRIPHOSPHATE DIPHOSPHATASE"/>
    <property type="match status" value="1"/>
</dbReference>
<dbReference type="GO" id="GO:0050480">
    <property type="term" value="F:imidazolonepropionase activity"/>
    <property type="evidence" value="ECO:0007669"/>
    <property type="project" value="UniProtKB-EC"/>
</dbReference>
<name>A0A518EYD4_9BACT</name>
<dbReference type="InterPro" id="IPR013108">
    <property type="entry name" value="Amidohydro_3"/>
</dbReference>